<dbReference type="InterPro" id="IPR042097">
    <property type="entry name" value="Aminopeptidase_N-like_N_sf"/>
</dbReference>
<sequence>MPTADPYLPSHGDRSWGAVHYDLDLDYDLLGARLDGVARIQIVAHEELARVSLDLAYLAVKKITIDGKPPAKWTHNKHRLVLTLKTRIKAGRTAEIMVKYSGKPRPLVIEPHGDAGWEELADGIIVAGQPHGAPTWFPCNDWCGDKATYRISVRADENYSVISNGVLTSRTRRGSGETWVYDQRQPMATYLATVQLGRYVPHPIEADVPMAVFAETGADVASAFADQGRMLSYFSEVFGPYPFDTYSTVVTPDELEIPLESQSLATFGSNYLTSEWKHVRLVAHELAHQWFGNAVTMETMQHIWLHEGFACYAEWLWSEAAVLERAESHAKHHHLRLADLPQDLLLADPGAEDMFDDRVYKRGALTLHALRVRVGDEVFFTILRTWVERFSGRSVVSADFEDLAAEVSGQDLSGLFDVWLRETVLPPFPA</sequence>
<comment type="catalytic activity">
    <reaction evidence="1">
        <text>Release of an N-terminal amino acid, Xaa-|-Yaa- from a peptide, amide or arylamide. Xaa is preferably Ala, but may be most amino acids including Pro (slow action). When a terminal hydrophobic residue is followed by a prolyl residue, the two may be released as an intact Xaa-Pro dipeptide.</text>
        <dbReference type="EC" id="3.4.11.2"/>
    </reaction>
</comment>
<dbReference type="EC" id="3.4.11.2" evidence="4"/>
<dbReference type="GO" id="GO:0016020">
    <property type="term" value="C:membrane"/>
    <property type="evidence" value="ECO:0007669"/>
    <property type="project" value="TreeGrafter"/>
</dbReference>
<dbReference type="GO" id="GO:0008270">
    <property type="term" value="F:zinc ion binding"/>
    <property type="evidence" value="ECO:0007669"/>
    <property type="project" value="InterPro"/>
</dbReference>
<protein>
    <recommendedName>
        <fullName evidence="5">Aminopeptidase N</fullName>
        <ecNumber evidence="4">3.4.11.2</ecNumber>
    </recommendedName>
    <alternativeName>
        <fullName evidence="12">Alanine aminopeptidase</fullName>
    </alternativeName>
    <alternativeName>
        <fullName evidence="13">Lysyl aminopeptidase</fullName>
    </alternativeName>
</protein>
<evidence type="ECO:0000259" key="14">
    <source>
        <dbReference type="Pfam" id="PF01433"/>
    </source>
</evidence>
<evidence type="ECO:0000256" key="11">
    <source>
        <dbReference type="ARBA" id="ARBA00023049"/>
    </source>
</evidence>
<dbReference type="GO" id="GO:0016285">
    <property type="term" value="F:alanyl aminopeptidase activity"/>
    <property type="evidence" value="ECO:0007669"/>
    <property type="project" value="UniProtKB-EC"/>
</dbReference>
<evidence type="ECO:0000259" key="15">
    <source>
        <dbReference type="Pfam" id="PF17900"/>
    </source>
</evidence>
<dbReference type="SUPFAM" id="SSF63737">
    <property type="entry name" value="Leukotriene A4 hydrolase N-terminal domain"/>
    <property type="match status" value="1"/>
</dbReference>
<dbReference type="OrthoDB" id="3885507at2"/>
<evidence type="ECO:0000256" key="12">
    <source>
        <dbReference type="ARBA" id="ARBA00029811"/>
    </source>
</evidence>
<keyword evidence="7" id="KW-0645">Protease</keyword>
<dbReference type="AlphaFoldDB" id="A0A3G9II83"/>
<evidence type="ECO:0000313" key="16">
    <source>
        <dbReference type="EMBL" id="BBH17932.1"/>
    </source>
</evidence>
<dbReference type="InterPro" id="IPR014782">
    <property type="entry name" value="Peptidase_M1_dom"/>
</dbReference>
<dbReference type="GO" id="GO:0042277">
    <property type="term" value="F:peptide binding"/>
    <property type="evidence" value="ECO:0007669"/>
    <property type="project" value="TreeGrafter"/>
</dbReference>
<keyword evidence="8" id="KW-0479">Metal-binding</keyword>
<keyword evidence="10" id="KW-0862">Zinc</keyword>
<dbReference type="GO" id="GO:0070006">
    <property type="term" value="F:metalloaminopeptidase activity"/>
    <property type="evidence" value="ECO:0007669"/>
    <property type="project" value="TreeGrafter"/>
</dbReference>
<dbReference type="GO" id="GO:0043171">
    <property type="term" value="P:peptide catabolic process"/>
    <property type="evidence" value="ECO:0007669"/>
    <property type="project" value="TreeGrafter"/>
</dbReference>
<evidence type="ECO:0000256" key="8">
    <source>
        <dbReference type="ARBA" id="ARBA00022723"/>
    </source>
</evidence>
<dbReference type="Pfam" id="PF01433">
    <property type="entry name" value="Peptidase_M1"/>
    <property type="match status" value="1"/>
</dbReference>
<feature type="domain" description="Aminopeptidase N-like N-terminal" evidence="15">
    <location>
        <begin position="20"/>
        <end position="191"/>
    </location>
</feature>
<dbReference type="PRINTS" id="PR00756">
    <property type="entry name" value="ALADIPTASE"/>
</dbReference>
<keyword evidence="11" id="KW-0482">Metalloprotease</keyword>
<dbReference type="Proteomes" id="UP000271573">
    <property type="component" value="Chromosome"/>
</dbReference>
<name>A0A3G9II83_9ACTN</name>
<dbReference type="GO" id="GO:0005737">
    <property type="term" value="C:cytoplasm"/>
    <property type="evidence" value="ECO:0007669"/>
    <property type="project" value="TreeGrafter"/>
</dbReference>
<dbReference type="Gene3D" id="1.10.390.10">
    <property type="entry name" value="Neutral Protease Domain 2"/>
    <property type="match status" value="1"/>
</dbReference>
<reference evidence="16 17" key="1">
    <citation type="submission" date="2018-11" db="EMBL/GenBank/DDBJ databases">
        <title>Complete genome sequence of Nocardioides baekrokdamisoli strain KCTC 39748.</title>
        <authorList>
            <person name="Kang S.W."/>
            <person name="Lee K.C."/>
            <person name="Kim K.K."/>
            <person name="Kim J.S."/>
            <person name="Kim D.S."/>
            <person name="Ko S.H."/>
            <person name="Yang S.H."/>
            <person name="Shin Y.K."/>
            <person name="Lee J.S."/>
        </authorList>
    </citation>
    <scope>NUCLEOTIDE SEQUENCE [LARGE SCALE GENOMIC DNA]</scope>
    <source>
        <strain evidence="16 17">KCTC 39748</strain>
    </source>
</reference>
<dbReference type="PANTHER" id="PTHR11533:SF174">
    <property type="entry name" value="PUROMYCIN-SENSITIVE AMINOPEPTIDASE-RELATED"/>
    <property type="match status" value="1"/>
</dbReference>
<accession>A0A3G9II83</accession>
<comment type="similarity">
    <text evidence="3">Belongs to the peptidase M1 family.</text>
</comment>
<dbReference type="PANTHER" id="PTHR11533">
    <property type="entry name" value="PROTEASE M1 ZINC METALLOPROTEASE"/>
    <property type="match status" value="1"/>
</dbReference>
<evidence type="ECO:0000256" key="3">
    <source>
        <dbReference type="ARBA" id="ARBA00010136"/>
    </source>
</evidence>
<gene>
    <name evidence="16" type="ORF">Back2_22190</name>
</gene>
<dbReference type="SUPFAM" id="SSF55486">
    <property type="entry name" value="Metalloproteases ('zincins'), catalytic domain"/>
    <property type="match status" value="1"/>
</dbReference>
<dbReference type="EMBL" id="AP019307">
    <property type="protein sequence ID" value="BBH17932.1"/>
    <property type="molecule type" value="Genomic_DNA"/>
</dbReference>
<dbReference type="InterPro" id="IPR045357">
    <property type="entry name" value="Aminopeptidase_N-like_N"/>
</dbReference>
<dbReference type="KEGG" id="nbe:Back2_22190"/>
<evidence type="ECO:0000256" key="13">
    <source>
        <dbReference type="ARBA" id="ARBA00031533"/>
    </source>
</evidence>
<proteinExistence type="inferred from homology"/>
<dbReference type="CDD" id="cd09603">
    <property type="entry name" value="M1_APN_like"/>
    <property type="match status" value="1"/>
</dbReference>
<keyword evidence="6 16" id="KW-0031">Aminopeptidase</keyword>
<keyword evidence="17" id="KW-1185">Reference proteome</keyword>
<evidence type="ECO:0000256" key="10">
    <source>
        <dbReference type="ARBA" id="ARBA00022833"/>
    </source>
</evidence>
<evidence type="ECO:0000256" key="9">
    <source>
        <dbReference type="ARBA" id="ARBA00022801"/>
    </source>
</evidence>
<dbReference type="InterPro" id="IPR050344">
    <property type="entry name" value="Peptidase_M1_aminopeptidases"/>
</dbReference>
<evidence type="ECO:0000256" key="1">
    <source>
        <dbReference type="ARBA" id="ARBA00000098"/>
    </source>
</evidence>
<feature type="domain" description="Peptidase M1 membrane alanine aminopeptidase" evidence="14">
    <location>
        <begin position="227"/>
        <end position="419"/>
    </location>
</feature>
<keyword evidence="9" id="KW-0378">Hydrolase</keyword>
<evidence type="ECO:0000256" key="4">
    <source>
        <dbReference type="ARBA" id="ARBA00012564"/>
    </source>
</evidence>
<dbReference type="RefSeq" id="WP_125569316.1">
    <property type="nucleotide sequence ID" value="NZ_AP019307.1"/>
</dbReference>
<dbReference type="GO" id="GO:0005615">
    <property type="term" value="C:extracellular space"/>
    <property type="evidence" value="ECO:0007669"/>
    <property type="project" value="TreeGrafter"/>
</dbReference>
<dbReference type="GO" id="GO:0006508">
    <property type="term" value="P:proteolysis"/>
    <property type="evidence" value="ECO:0007669"/>
    <property type="project" value="UniProtKB-KW"/>
</dbReference>
<evidence type="ECO:0000256" key="2">
    <source>
        <dbReference type="ARBA" id="ARBA00001947"/>
    </source>
</evidence>
<evidence type="ECO:0000256" key="6">
    <source>
        <dbReference type="ARBA" id="ARBA00022438"/>
    </source>
</evidence>
<evidence type="ECO:0000256" key="7">
    <source>
        <dbReference type="ARBA" id="ARBA00022670"/>
    </source>
</evidence>
<evidence type="ECO:0000313" key="17">
    <source>
        <dbReference type="Proteomes" id="UP000271573"/>
    </source>
</evidence>
<dbReference type="InterPro" id="IPR027268">
    <property type="entry name" value="Peptidase_M4/M1_CTD_sf"/>
</dbReference>
<dbReference type="InterPro" id="IPR001930">
    <property type="entry name" value="Peptidase_M1"/>
</dbReference>
<organism evidence="16 17">
    <name type="scientific">Nocardioides baekrokdamisoli</name>
    <dbReference type="NCBI Taxonomy" id="1804624"/>
    <lineage>
        <taxon>Bacteria</taxon>
        <taxon>Bacillati</taxon>
        <taxon>Actinomycetota</taxon>
        <taxon>Actinomycetes</taxon>
        <taxon>Propionibacteriales</taxon>
        <taxon>Nocardioidaceae</taxon>
        <taxon>Nocardioides</taxon>
    </lineage>
</organism>
<dbReference type="Pfam" id="PF17900">
    <property type="entry name" value="Peptidase_M1_N"/>
    <property type="match status" value="1"/>
</dbReference>
<evidence type="ECO:0000256" key="5">
    <source>
        <dbReference type="ARBA" id="ARBA00015611"/>
    </source>
</evidence>
<comment type="cofactor">
    <cofactor evidence="2">
        <name>Zn(2+)</name>
        <dbReference type="ChEBI" id="CHEBI:29105"/>
    </cofactor>
</comment>
<dbReference type="Gene3D" id="2.60.40.1730">
    <property type="entry name" value="tricorn interacting facor f3 domain"/>
    <property type="match status" value="1"/>
</dbReference>